<dbReference type="EMBL" id="MTBC01000009">
    <property type="protein sequence ID" value="OQD41985.1"/>
    <property type="molecule type" value="Genomic_DNA"/>
</dbReference>
<comment type="caution">
    <text evidence="1">The sequence shown here is derived from an EMBL/GenBank/DDBJ whole genome shotgun (WGS) entry which is preliminary data.</text>
</comment>
<dbReference type="RefSeq" id="WP_080319568.1">
    <property type="nucleotide sequence ID" value="NZ_MTBC01000009.1"/>
</dbReference>
<organism evidence="1 2">
    <name type="scientific">Croceivirga radicis</name>
    <dbReference type="NCBI Taxonomy" id="1929488"/>
    <lineage>
        <taxon>Bacteria</taxon>
        <taxon>Pseudomonadati</taxon>
        <taxon>Bacteroidota</taxon>
        <taxon>Flavobacteriia</taxon>
        <taxon>Flavobacteriales</taxon>
        <taxon>Flavobacteriaceae</taxon>
        <taxon>Croceivirga</taxon>
    </lineage>
</organism>
<evidence type="ECO:0000313" key="2">
    <source>
        <dbReference type="Proteomes" id="UP000191680"/>
    </source>
</evidence>
<accession>A0A1V6LP51</accession>
<keyword evidence="2" id="KW-1185">Reference proteome</keyword>
<dbReference type="AlphaFoldDB" id="A0A1V6LP51"/>
<dbReference type="OrthoDB" id="1453538at2"/>
<proteinExistence type="predicted"/>
<gene>
    <name evidence="1" type="ORF">BUL40_12785</name>
</gene>
<name>A0A1V6LP51_9FLAO</name>
<sequence length="63" mass="7007">MENQFCKVGTVTAIGNDPQSLSILQLRYESFLEKAAQFAGIDSKLTEFLESKANGIKKLLEEL</sequence>
<reference evidence="1 2" key="1">
    <citation type="submission" date="2016-12" db="EMBL/GenBank/DDBJ databases">
        <authorList>
            <person name="Song W.-J."/>
            <person name="Kurnit D.M."/>
        </authorList>
    </citation>
    <scope>NUCLEOTIDE SEQUENCE [LARGE SCALE GENOMIC DNA]</scope>
    <source>
        <strain evidence="1 2">HSG9</strain>
    </source>
</reference>
<dbReference type="Proteomes" id="UP000191680">
    <property type="component" value="Unassembled WGS sequence"/>
</dbReference>
<protein>
    <submittedName>
        <fullName evidence="1">Uncharacterized protein</fullName>
    </submittedName>
</protein>
<evidence type="ECO:0000313" key="1">
    <source>
        <dbReference type="EMBL" id="OQD41985.1"/>
    </source>
</evidence>